<keyword evidence="3" id="KW-0479">Metal-binding</keyword>
<dbReference type="Pfam" id="PF05853">
    <property type="entry name" value="BKACE"/>
    <property type="match status" value="1"/>
</dbReference>
<dbReference type="RefSeq" id="WP_121279851.1">
    <property type="nucleotide sequence ID" value="NZ_RBZV01000008.1"/>
</dbReference>
<keyword evidence="6" id="KW-1185">Reference proteome</keyword>
<sequence>MSKQLHLYIASIGSKWRRDASATVPLGLPALPYSVDEALDDVAACHDLGARFFHVHSRGANGEHIADAAWYQAFARAFRGRFPDARICFATSRSGEVSDQIRARENELRERLGEMDAKLDAEGVRLACLASDDAVELPDLLTAFTATEVRIYAEAAEIGHVAEARSSRITRDFYHRLVAVATAKRVLQEIEITTPESIDVVERLQQEAFLRGPVSIVLLPGFTRSFPFVPEQLAEIARRARRVIDRNEGGGMLTLGRVLLPTTPDADEERERFVRFAVEHPHIDAIRVGLEDAPYLDGKPASNREIVLRTIASIERFGGAVRQSTEALPHAFGASAVAA</sequence>
<dbReference type="AlphaFoldDB" id="A0A494X5W1"/>
<evidence type="ECO:0000313" key="6">
    <source>
        <dbReference type="Proteomes" id="UP000280434"/>
    </source>
</evidence>
<dbReference type="PANTHER" id="PTHR37418:SF2">
    <property type="entry name" value="3-KETO-5-AMINOHEXANOATE CLEAVAGE ENZYME"/>
    <property type="match status" value="1"/>
</dbReference>
<dbReference type="GO" id="GO:0043720">
    <property type="term" value="F:3-keto-5-aminohexanoate cleavage activity"/>
    <property type="evidence" value="ECO:0007669"/>
    <property type="project" value="InterPro"/>
</dbReference>
<accession>A0A494X5W1</accession>
<dbReference type="EMBL" id="RBZV01000008">
    <property type="protein sequence ID" value="RKP46068.1"/>
    <property type="molecule type" value="Genomic_DNA"/>
</dbReference>
<name>A0A494X5W1_9BURK</name>
<comment type="caution">
    <text evidence="5">The sequence shown here is derived from an EMBL/GenBank/DDBJ whole genome shotgun (WGS) entry which is preliminary data.</text>
</comment>
<dbReference type="GO" id="GO:0046872">
    <property type="term" value="F:metal ion binding"/>
    <property type="evidence" value="ECO:0007669"/>
    <property type="project" value="UniProtKB-KW"/>
</dbReference>
<keyword evidence="2" id="KW-0808">Transferase</keyword>
<evidence type="ECO:0008006" key="7">
    <source>
        <dbReference type="Google" id="ProtNLM"/>
    </source>
</evidence>
<organism evidence="5 6">
    <name type="scientific">Trinickia fusca</name>
    <dbReference type="NCBI Taxonomy" id="2419777"/>
    <lineage>
        <taxon>Bacteria</taxon>
        <taxon>Pseudomonadati</taxon>
        <taxon>Pseudomonadota</taxon>
        <taxon>Betaproteobacteria</taxon>
        <taxon>Burkholderiales</taxon>
        <taxon>Burkholderiaceae</taxon>
        <taxon>Trinickia</taxon>
    </lineage>
</organism>
<evidence type="ECO:0000313" key="5">
    <source>
        <dbReference type="EMBL" id="RKP46068.1"/>
    </source>
</evidence>
<dbReference type="PANTHER" id="PTHR37418">
    <property type="entry name" value="3-KETO-5-AMINOHEXANOATE CLEAVAGE ENZYME-RELATED"/>
    <property type="match status" value="1"/>
</dbReference>
<reference evidence="5 6" key="1">
    <citation type="submission" date="2018-10" db="EMBL/GenBank/DDBJ databases">
        <title>Paraburkholderia sp. 7MK8-2, isolated from soil.</title>
        <authorList>
            <person name="Gao Z.-H."/>
            <person name="Qiu L.-H."/>
        </authorList>
    </citation>
    <scope>NUCLEOTIDE SEQUENCE [LARGE SCALE GENOMIC DNA]</scope>
    <source>
        <strain evidence="5 6">7MK8-2</strain>
    </source>
</reference>
<dbReference type="Gene3D" id="3.20.20.70">
    <property type="entry name" value="Aldolase class I"/>
    <property type="match status" value="1"/>
</dbReference>
<dbReference type="InterPro" id="IPR008567">
    <property type="entry name" value="BKACE"/>
</dbReference>
<dbReference type="Proteomes" id="UP000280434">
    <property type="component" value="Unassembled WGS sequence"/>
</dbReference>
<gene>
    <name evidence="5" type="ORF">D7S89_19075</name>
</gene>
<keyword evidence="4" id="KW-0862">Zinc</keyword>
<dbReference type="InterPro" id="IPR013785">
    <property type="entry name" value="Aldolase_TIM"/>
</dbReference>
<dbReference type="OrthoDB" id="9805277at2"/>
<evidence type="ECO:0000256" key="3">
    <source>
        <dbReference type="ARBA" id="ARBA00022723"/>
    </source>
</evidence>
<comment type="cofactor">
    <cofactor evidence="1">
        <name>Zn(2+)</name>
        <dbReference type="ChEBI" id="CHEBI:29105"/>
    </cofactor>
</comment>
<evidence type="ECO:0000256" key="4">
    <source>
        <dbReference type="ARBA" id="ARBA00022833"/>
    </source>
</evidence>
<proteinExistence type="predicted"/>
<evidence type="ECO:0000256" key="2">
    <source>
        <dbReference type="ARBA" id="ARBA00022679"/>
    </source>
</evidence>
<evidence type="ECO:0000256" key="1">
    <source>
        <dbReference type="ARBA" id="ARBA00001947"/>
    </source>
</evidence>
<protein>
    <recommendedName>
        <fullName evidence="7">3-keto-5-aminohexanoate cleavage protein</fullName>
    </recommendedName>
</protein>